<dbReference type="SUPFAM" id="SSF52540">
    <property type="entry name" value="P-loop containing nucleoside triphosphate hydrolases"/>
    <property type="match status" value="1"/>
</dbReference>
<evidence type="ECO:0000256" key="4">
    <source>
        <dbReference type="ARBA" id="ARBA00022989"/>
    </source>
</evidence>
<reference evidence="9 10" key="1">
    <citation type="submission" date="2019-06" db="EMBL/GenBank/DDBJ databases">
        <title>A novel bacterium of genus Amaricoccus, isolated from marine sediment.</title>
        <authorList>
            <person name="Huang H."/>
            <person name="Mo K."/>
            <person name="Hu Y."/>
        </authorList>
    </citation>
    <scope>NUCLEOTIDE SEQUENCE [LARGE SCALE GENOMIC DNA]</scope>
    <source>
        <strain evidence="9 10">HB172011</strain>
    </source>
</reference>
<dbReference type="AlphaFoldDB" id="A0A501WSV4"/>
<accession>A0A501WSV4</accession>
<dbReference type="GO" id="GO:0015833">
    <property type="term" value="P:peptide transport"/>
    <property type="evidence" value="ECO:0007669"/>
    <property type="project" value="InterPro"/>
</dbReference>
<evidence type="ECO:0000256" key="3">
    <source>
        <dbReference type="ARBA" id="ARBA00022692"/>
    </source>
</evidence>
<name>A0A501WSV4_9RHOB</name>
<dbReference type="GO" id="GO:0140359">
    <property type="term" value="F:ABC-type transporter activity"/>
    <property type="evidence" value="ECO:0007669"/>
    <property type="project" value="InterPro"/>
</dbReference>
<proteinExistence type="predicted"/>
<dbReference type="InterPro" id="IPR050835">
    <property type="entry name" value="ABC_transporter_sub-D"/>
</dbReference>
<dbReference type="EMBL" id="VFRP01000007">
    <property type="protein sequence ID" value="TPE51445.1"/>
    <property type="molecule type" value="Genomic_DNA"/>
</dbReference>
<feature type="transmembrane region" description="Helical" evidence="6">
    <location>
        <begin position="77"/>
        <end position="97"/>
    </location>
</feature>
<keyword evidence="9" id="KW-0067">ATP-binding</keyword>
<dbReference type="OrthoDB" id="9810134at2"/>
<dbReference type="InterPro" id="IPR003439">
    <property type="entry name" value="ABC_transporter-like_ATP-bd"/>
</dbReference>
<dbReference type="PANTHER" id="PTHR11384:SF59">
    <property type="entry name" value="LYSOSOMAL COBALAMIN TRANSPORTER ABCD4"/>
    <property type="match status" value="1"/>
</dbReference>
<evidence type="ECO:0000256" key="2">
    <source>
        <dbReference type="ARBA" id="ARBA00022448"/>
    </source>
</evidence>
<dbReference type="GO" id="GO:0005886">
    <property type="term" value="C:plasma membrane"/>
    <property type="evidence" value="ECO:0007669"/>
    <property type="project" value="UniProtKB-SubCell"/>
</dbReference>
<evidence type="ECO:0000256" key="6">
    <source>
        <dbReference type="SAM" id="Phobius"/>
    </source>
</evidence>
<evidence type="ECO:0000256" key="1">
    <source>
        <dbReference type="ARBA" id="ARBA00004651"/>
    </source>
</evidence>
<dbReference type="PROSITE" id="PS50929">
    <property type="entry name" value="ABC_TM1F"/>
    <property type="match status" value="1"/>
</dbReference>
<dbReference type="SUPFAM" id="SSF90123">
    <property type="entry name" value="ABC transporter transmembrane region"/>
    <property type="match status" value="1"/>
</dbReference>
<dbReference type="Gene3D" id="3.40.50.300">
    <property type="entry name" value="P-loop containing nucleotide triphosphate hydrolases"/>
    <property type="match status" value="1"/>
</dbReference>
<evidence type="ECO:0000259" key="7">
    <source>
        <dbReference type="PROSITE" id="PS50893"/>
    </source>
</evidence>
<feature type="domain" description="ABC transporter" evidence="7">
    <location>
        <begin position="379"/>
        <end position="595"/>
    </location>
</feature>
<keyword evidence="3 6" id="KW-0812">Transmembrane</keyword>
<dbReference type="Pfam" id="PF05992">
    <property type="entry name" value="SbmA_BacA"/>
    <property type="match status" value="1"/>
</dbReference>
<dbReference type="InterPro" id="IPR011527">
    <property type="entry name" value="ABC1_TM_dom"/>
</dbReference>
<dbReference type="GO" id="GO:1904680">
    <property type="term" value="F:peptide transmembrane transporter activity"/>
    <property type="evidence" value="ECO:0007669"/>
    <property type="project" value="InterPro"/>
</dbReference>
<evidence type="ECO:0000256" key="5">
    <source>
        <dbReference type="ARBA" id="ARBA00023136"/>
    </source>
</evidence>
<evidence type="ECO:0000259" key="8">
    <source>
        <dbReference type="PROSITE" id="PS50929"/>
    </source>
</evidence>
<keyword evidence="5 6" id="KW-0472">Membrane</keyword>
<dbReference type="GO" id="GO:0016887">
    <property type="term" value="F:ATP hydrolysis activity"/>
    <property type="evidence" value="ECO:0007669"/>
    <property type="project" value="InterPro"/>
</dbReference>
<protein>
    <submittedName>
        <fullName evidence="9">ABC transporter ATP-binding protein/permease</fullName>
    </submittedName>
</protein>
<dbReference type="Pfam" id="PF00005">
    <property type="entry name" value="ABC_tran"/>
    <property type="match status" value="1"/>
</dbReference>
<organism evidence="9 10">
    <name type="scientific">Amaricoccus solimangrovi</name>
    <dbReference type="NCBI Taxonomy" id="2589815"/>
    <lineage>
        <taxon>Bacteria</taxon>
        <taxon>Pseudomonadati</taxon>
        <taxon>Pseudomonadota</taxon>
        <taxon>Alphaproteobacteria</taxon>
        <taxon>Rhodobacterales</taxon>
        <taxon>Paracoccaceae</taxon>
        <taxon>Amaricoccus</taxon>
    </lineage>
</organism>
<keyword evidence="10" id="KW-1185">Reference proteome</keyword>
<feature type="transmembrane region" description="Helical" evidence="6">
    <location>
        <begin position="282"/>
        <end position="306"/>
    </location>
</feature>
<evidence type="ECO:0000313" key="9">
    <source>
        <dbReference type="EMBL" id="TPE51445.1"/>
    </source>
</evidence>
<gene>
    <name evidence="9" type="ORF">FJM51_09405</name>
</gene>
<dbReference type="InterPro" id="IPR036640">
    <property type="entry name" value="ABC1_TM_sf"/>
</dbReference>
<dbReference type="GO" id="GO:0005524">
    <property type="term" value="F:ATP binding"/>
    <property type="evidence" value="ECO:0007669"/>
    <property type="project" value="UniProtKB-KW"/>
</dbReference>
<comment type="caution">
    <text evidence="9">The sequence shown here is derived from an EMBL/GenBank/DDBJ whole genome shotgun (WGS) entry which is preliminary data.</text>
</comment>
<dbReference type="InterPro" id="IPR027417">
    <property type="entry name" value="P-loop_NTPase"/>
</dbReference>
<dbReference type="PROSITE" id="PS50893">
    <property type="entry name" value="ABC_TRANSPORTER_2"/>
    <property type="match status" value="1"/>
</dbReference>
<keyword evidence="4 6" id="KW-1133">Transmembrane helix</keyword>
<dbReference type="InterPro" id="IPR009248">
    <property type="entry name" value="SbmA_BacA"/>
</dbReference>
<evidence type="ECO:0000313" key="10">
    <source>
        <dbReference type="Proteomes" id="UP000319255"/>
    </source>
</evidence>
<sequence>MVESMAKAPIAPFDDRLTHQVSVLLRAVHRTPGRSRLYVLTAAIVAIIILTAVMQVRLNAWNQPFYDAIERRDFNEFLRQLGVFFMIAAGLLVLNVAQTGCNQLIRVRLRELATIDLMGNWMTRKRAARISRAGEIGANPDQRIQADTQNLTELTTDLSIGLIQSSILLLSFIGVLWILSEGVVIPLGGHDIAIPGYMVWAALIYALSGSLVSWRVGRPLVRLGQDRYAREAEFRFALVQGSEHAEGIALSNDEADSLRGLGTSLGTLAAVLRRIAFARARLTWVTAGYGWVALVFPIIVAAPGYFAGRLSFGELMMVVGAFNQVQQSLRWFVDNTGAIADWRATLLRVMNFRQALLDLDRVEASAGLIERREGPRDRFLLEDVRVRTRHGCAALEPPSLEVGPGERVLILGKPGSGRTSFFLAIAGLWSAGSGRIVVPPDHEVAYLTQRPFLRGGPLRQALRFDGETVEDAKLRAGLRRVGLDNLAGSLDLAARWDRELGLGEQERLCYARLLLARPRFLVSDEGLDTLDETNRELLLGILGDELRETAVVNISQRREPTGFYDRVVRLCATPLDTTPAEEAEVTPRRRRRAGAR</sequence>
<comment type="subcellular location">
    <subcellularLocation>
        <location evidence="1">Cell membrane</location>
        <topology evidence="1">Multi-pass membrane protein</topology>
    </subcellularLocation>
</comment>
<feature type="transmembrane region" description="Helical" evidence="6">
    <location>
        <begin position="192"/>
        <end position="214"/>
    </location>
</feature>
<dbReference type="Proteomes" id="UP000319255">
    <property type="component" value="Unassembled WGS sequence"/>
</dbReference>
<dbReference type="PANTHER" id="PTHR11384">
    <property type="entry name" value="ATP-BINDING CASSETTE, SUB-FAMILY D MEMBER"/>
    <property type="match status" value="1"/>
</dbReference>
<feature type="domain" description="ABC transmembrane type-1" evidence="8">
    <location>
        <begin position="42"/>
        <end position="341"/>
    </location>
</feature>
<keyword evidence="9" id="KW-0547">Nucleotide-binding</keyword>
<dbReference type="Gene3D" id="1.20.1560.10">
    <property type="entry name" value="ABC transporter type 1, transmembrane domain"/>
    <property type="match status" value="1"/>
</dbReference>
<feature type="transmembrane region" description="Helical" evidence="6">
    <location>
        <begin position="158"/>
        <end position="180"/>
    </location>
</feature>
<feature type="transmembrane region" description="Helical" evidence="6">
    <location>
        <begin position="37"/>
        <end position="57"/>
    </location>
</feature>
<keyword evidence="2" id="KW-0813">Transport</keyword>